<sequence>MDALVSSVAMSAVDLSLMSPEYHDICLLCRHVRSVAEIASYLGIPLSVTRIIVADMAAEGLVHVYEPKNGDDPLDRRLLEKVLRGLNKL</sequence>
<dbReference type="PANTHER" id="PTHR36221:SF1">
    <property type="entry name" value="DUF742 DOMAIN-CONTAINING PROTEIN"/>
    <property type="match status" value="1"/>
</dbReference>
<evidence type="ECO:0000313" key="2">
    <source>
        <dbReference type="Proteomes" id="UP000578449"/>
    </source>
</evidence>
<proteinExistence type="predicted"/>
<dbReference type="Pfam" id="PF05331">
    <property type="entry name" value="DUF742"/>
    <property type="match status" value="1"/>
</dbReference>
<dbReference type="InterPro" id="IPR007995">
    <property type="entry name" value="DUF742"/>
</dbReference>
<reference evidence="1 2" key="1">
    <citation type="submission" date="2020-08" db="EMBL/GenBank/DDBJ databases">
        <title>Genomic Encyclopedia of Type Strains, Phase IV (KMG-IV): sequencing the most valuable type-strain genomes for metagenomic binning, comparative biology and taxonomic classification.</title>
        <authorList>
            <person name="Goeker M."/>
        </authorList>
    </citation>
    <scope>NUCLEOTIDE SEQUENCE [LARGE SCALE GENOMIC DNA]</scope>
    <source>
        <strain evidence="1 2">DSM 45615</strain>
    </source>
</reference>
<keyword evidence="2" id="KW-1185">Reference proteome</keyword>
<organism evidence="1 2">
    <name type="scientific">Thermocatellispora tengchongensis</name>
    <dbReference type="NCBI Taxonomy" id="1073253"/>
    <lineage>
        <taxon>Bacteria</taxon>
        <taxon>Bacillati</taxon>
        <taxon>Actinomycetota</taxon>
        <taxon>Actinomycetes</taxon>
        <taxon>Streptosporangiales</taxon>
        <taxon>Streptosporangiaceae</taxon>
        <taxon>Thermocatellispora</taxon>
    </lineage>
</organism>
<accession>A0A840P051</accession>
<gene>
    <name evidence="1" type="ORF">HNP84_000325</name>
</gene>
<dbReference type="AlphaFoldDB" id="A0A840P051"/>
<evidence type="ECO:0000313" key="1">
    <source>
        <dbReference type="EMBL" id="MBB5130637.1"/>
    </source>
</evidence>
<protein>
    <recommendedName>
        <fullName evidence="3">DUF742 domain-containing protein</fullName>
    </recommendedName>
</protein>
<dbReference type="Proteomes" id="UP000578449">
    <property type="component" value="Unassembled WGS sequence"/>
</dbReference>
<dbReference type="PANTHER" id="PTHR36221">
    <property type="entry name" value="DUF742 DOMAIN-CONTAINING PROTEIN"/>
    <property type="match status" value="1"/>
</dbReference>
<name>A0A840P051_9ACTN</name>
<comment type="caution">
    <text evidence="1">The sequence shown here is derived from an EMBL/GenBank/DDBJ whole genome shotgun (WGS) entry which is preliminary data.</text>
</comment>
<dbReference type="EMBL" id="JACHGN010000001">
    <property type="protein sequence ID" value="MBB5130637.1"/>
    <property type="molecule type" value="Genomic_DNA"/>
</dbReference>
<evidence type="ECO:0008006" key="3">
    <source>
        <dbReference type="Google" id="ProtNLM"/>
    </source>
</evidence>